<keyword evidence="5 8" id="KW-0812">Transmembrane</keyword>
<evidence type="ECO:0000259" key="9">
    <source>
        <dbReference type="Pfam" id="PF13231"/>
    </source>
</evidence>
<keyword evidence="6 8" id="KW-1133">Transmembrane helix</keyword>
<sequence length="463" mass="50615">MLVLGLWGIRRQDSMWRDEAVTYDMAHRTLAELWPTLQTVDAVHGLYYVLMRGWFLVFDGGVVALRLPSVVAMAAAAAGVTLLGRQLAGRRAGLFAGLVFVLLPMVQQYAQEGRSYALVCALVVWSTYLLARVTARPGKRLWAGYAALSLAACLMHEFAVLVLPAHGAAVALSGLPRAVRRAWCVAAAAVVVGLVPLALFSMGQSEQLAWLQWPNPVQLGTFIALVLGGLLCSRAPVARAGRQRLRLRPVAFPLLVLPTALLVLLSQLKPMYVDRYVLYYVAGFALLAGAALDWVLRPPGRRGQTRRRVLYRSAALVVVLALLVPVNVFLRSPQSRTDDAIAVTQAVRELSSPGDGLLFLPARRRVWAAAAPHEFHRLRDLALDESPVASHTLYGTELSGDRIHTHMMRARRIVAVGDAKGQPLDRTDQEIAKRTTLKSAFHVCATRDVKGASITLYARPGYC</sequence>
<evidence type="ECO:0000313" key="11">
    <source>
        <dbReference type="Proteomes" id="UP000286746"/>
    </source>
</evidence>
<keyword evidence="7 8" id="KW-0472">Membrane</keyword>
<comment type="subcellular location">
    <subcellularLocation>
        <location evidence="1">Cell membrane</location>
        <topology evidence="1">Multi-pass membrane protein</topology>
    </subcellularLocation>
</comment>
<feature type="transmembrane region" description="Helical" evidence="8">
    <location>
        <begin position="277"/>
        <end position="297"/>
    </location>
</feature>
<evidence type="ECO:0000256" key="2">
    <source>
        <dbReference type="ARBA" id="ARBA00022475"/>
    </source>
</evidence>
<evidence type="ECO:0000256" key="8">
    <source>
        <dbReference type="SAM" id="Phobius"/>
    </source>
</evidence>
<dbReference type="GO" id="GO:0016763">
    <property type="term" value="F:pentosyltransferase activity"/>
    <property type="evidence" value="ECO:0007669"/>
    <property type="project" value="TreeGrafter"/>
</dbReference>
<dbReference type="Proteomes" id="UP000286746">
    <property type="component" value="Unassembled WGS sequence"/>
</dbReference>
<feature type="transmembrane region" description="Helical" evidence="8">
    <location>
        <begin position="245"/>
        <end position="265"/>
    </location>
</feature>
<dbReference type="EMBL" id="BHZD01000001">
    <property type="protein sequence ID" value="GCD45096.1"/>
    <property type="molecule type" value="Genomic_DNA"/>
</dbReference>
<dbReference type="Pfam" id="PF13231">
    <property type="entry name" value="PMT_2"/>
    <property type="match status" value="1"/>
</dbReference>
<feature type="transmembrane region" description="Helical" evidence="8">
    <location>
        <begin position="182"/>
        <end position="203"/>
    </location>
</feature>
<dbReference type="PANTHER" id="PTHR33908:SF3">
    <property type="entry name" value="UNDECAPRENYL PHOSPHATE-ALPHA-4-AMINO-4-DEOXY-L-ARABINOSE ARABINOSYL TRANSFERASE"/>
    <property type="match status" value="1"/>
</dbReference>
<keyword evidence="4" id="KW-0808">Transferase</keyword>
<keyword evidence="3" id="KW-0328">Glycosyltransferase</keyword>
<evidence type="ECO:0000256" key="5">
    <source>
        <dbReference type="ARBA" id="ARBA00022692"/>
    </source>
</evidence>
<dbReference type="InterPro" id="IPR050297">
    <property type="entry name" value="LipidA_mod_glycosyltrf_83"/>
</dbReference>
<dbReference type="GO" id="GO:0005886">
    <property type="term" value="C:plasma membrane"/>
    <property type="evidence" value="ECO:0007669"/>
    <property type="project" value="UniProtKB-SubCell"/>
</dbReference>
<evidence type="ECO:0000256" key="3">
    <source>
        <dbReference type="ARBA" id="ARBA00022676"/>
    </source>
</evidence>
<accession>A0A401W709</accession>
<evidence type="ECO:0000256" key="4">
    <source>
        <dbReference type="ARBA" id="ARBA00022679"/>
    </source>
</evidence>
<reference evidence="10 11" key="1">
    <citation type="submission" date="2018-11" db="EMBL/GenBank/DDBJ databases">
        <title>Whole genome sequence of Streptomyces paromomycinus NBRC 15454(T).</title>
        <authorList>
            <person name="Komaki H."/>
            <person name="Tamura T."/>
        </authorList>
    </citation>
    <scope>NUCLEOTIDE SEQUENCE [LARGE SCALE GENOMIC DNA]</scope>
    <source>
        <strain evidence="10 11">NBRC 15454</strain>
    </source>
</reference>
<dbReference type="GO" id="GO:0010041">
    <property type="term" value="P:response to iron(III) ion"/>
    <property type="evidence" value="ECO:0007669"/>
    <property type="project" value="TreeGrafter"/>
</dbReference>
<keyword evidence="2" id="KW-1003">Cell membrane</keyword>
<protein>
    <submittedName>
        <fullName evidence="10">Membrane protein</fullName>
    </submittedName>
</protein>
<gene>
    <name evidence="10" type="ORF">GKJPGBOP_04816</name>
</gene>
<keyword evidence="11" id="KW-1185">Reference proteome</keyword>
<dbReference type="RefSeq" id="WP_148112434.1">
    <property type="nucleotide sequence ID" value="NZ_BHZD01000001.1"/>
</dbReference>
<dbReference type="InterPro" id="IPR038731">
    <property type="entry name" value="RgtA/B/C-like"/>
</dbReference>
<dbReference type="AlphaFoldDB" id="A0A401W709"/>
<dbReference type="PANTHER" id="PTHR33908">
    <property type="entry name" value="MANNOSYLTRANSFERASE YKCB-RELATED"/>
    <property type="match status" value="1"/>
</dbReference>
<evidence type="ECO:0000256" key="1">
    <source>
        <dbReference type="ARBA" id="ARBA00004651"/>
    </source>
</evidence>
<comment type="caution">
    <text evidence="10">The sequence shown here is derived from an EMBL/GenBank/DDBJ whole genome shotgun (WGS) entry which is preliminary data.</text>
</comment>
<evidence type="ECO:0000256" key="7">
    <source>
        <dbReference type="ARBA" id="ARBA00023136"/>
    </source>
</evidence>
<organism evidence="10 11">
    <name type="scientific">Streptomyces paromomycinus</name>
    <name type="common">Streptomyces rimosus subsp. paromomycinus</name>
    <dbReference type="NCBI Taxonomy" id="92743"/>
    <lineage>
        <taxon>Bacteria</taxon>
        <taxon>Bacillati</taxon>
        <taxon>Actinomycetota</taxon>
        <taxon>Actinomycetes</taxon>
        <taxon>Kitasatosporales</taxon>
        <taxon>Streptomycetaceae</taxon>
        <taxon>Streptomyces</taxon>
    </lineage>
</organism>
<feature type="transmembrane region" description="Helical" evidence="8">
    <location>
        <begin position="215"/>
        <end position="233"/>
    </location>
</feature>
<feature type="transmembrane region" description="Helical" evidence="8">
    <location>
        <begin position="116"/>
        <end position="135"/>
    </location>
</feature>
<evidence type="ECO:0000313" key="10">
    <source>
        <dbReference type="EMBL" id="GCD45096.1"/>
    </source>
</evidence>
<feature type="domain" description="Glycosyltransferase RgtA/B/C/D-like" evidence="9">
    <location>
        <begin position="50"/>
        <end position="194"/>
    </location>
</feature>
<feature type="transmembrane region" description="Helical" evidence="8">
    <location>
        <begin position="54"/>
        <end position="80"/>
    </location>
</feature>
<evidence type="ECO:0000256" key="6">
    <source>
        <dbReference type="ARBA" id="ARBA00022989"/>
    </source>
</evidence>
<feature type="transmembrane region" description="Helical" evidence="8">
    <location>
        <begin position="309"/>
        <end position="330"/>
    </location>
</feature>
<name>A0A401W709_STREY</name>
<dbReference type="GO" id="GO:0009103">
    <property type="term" value="P:lipopolysaccharide biosynthetic process"/>
    <property type="evidence" value="ECO:0007669"/>
    <property type="project" value="UniProtKB-ARBA"/>
</dbReference>
<proteinExistence type="predicted"/>